<feature type="compositionally biased region" description="Basic and acidic residues" evidence="4">
    <location>
        <begin position="445"/>
        <end position="466"/>
    </location>
</feature>
<accession>A0A544QTT9</accession>
<evidence type="ECO:0000256" key="4">
    <source>
        <dbReference type="SAM" id="MobiDB-lite"/>
    </source>
</evidence>
<dbReference type="Pfam" id="PF00496">
    <property type="entry name" value="SBP_bac_5"/>
    <property type="match status" value="2"/>
</dbReference>
<dbReference type="CDD" id="cd00995">
    <property type="entry name" value="PBP2_NikA_DppA_OppA_like"/>
    <property type="match status" value="1"/>
</dbReference>
<evidence type="ECO:0000259" key="6">
    <source>
        <dbReference type="Pfam" id="PF00496"/>
    </source>
</evidence>
<comment type="similarity">
    <text evidence="1">Belongs to the bacterial solute-binding protein 5 family.</text>
</comment>
<proteinExistence type="inferred from homology"/>
<dbReference type="GO" id="GO:1904680">
    <property type="term" value="F:peptide transmembrane transporter activity"/>
    <property type="evidence" value="ECO:0007669"/>
    <property type="project" value="TreeGrafter"/>
</dbReference>
<dbReference type="SUPFAM" id="SSF53850">
    <property type="entry name" value="Periplasmic binding protein-like II"/>
    <property type="match status" value="2"/>
</dbReference>
<dbReference type="GO" id="GO:0042597">
    <property type="term" value="C:periplasmic space"/>
    <property type="evidence" value="ECO:0007669"/>
    <property type="project" value="UniProtKB-ARBA"/>
</dbReference>
<name>A0A544QTT9_9FIRM</name>
<comment type="caution">
    <text evidence="7">The sequence shown here is derived from an EMBL/GenBank/DDBJ whole genome shotgun (WGS) entry which is preliminary data.</text>
</comment>
<evidence type="ECO:0000256" key="2">
    <source>
        <dbReference type="ARBA" id="ARBA00022448"/>
    </source>
</evidence>
<evidence type="ECO:0000256" key="1">
    <source>
        <dbReference type="ARBA" id="ARBA00005695"/>
    </source>
</evidence>
<dbReference type="Gene3D" id="3.10.105.10">
    <property type="entry name" value="Dipeptide-binding Protein, Domain 3"/>
    <property type="match status" value="2"/>
</dbReference>
<feature type="compositionally biased region" description="Low complexity" evidence="4">
    <location>
        <begin position="362"/>
        <end position="405"/>
    </location>
</feature>
<feature type="domain" description="Solute-binding protein family 5" evidence="6">
    <location>
        <begin position="82"/>
        <end position="363"/>
    </location>
</feature>
<dbReference type="InterPro" id="IPR000914">
    <property type="entry name" value="SBP_5_dom"/>
</dbReference>
<dbReference type="PIRSF" id="PIRSF002741">
    <property type="entry name" value="MppA"/>
    <property type="match status" value="1"/>
</dbReference>
<dbReference type="InterPro" id="IPR030678">
    <property type="entry name" value="Peptide/Ni-bd"/>
</dbReference>
<dbReference type="Proteomes" id="UP000317863">
    <property type="component" value="Unassembled WGS sequence"/>
</dbReference>
<sequence length="658" mass="72452">MKIAKFTALFLAMSLILSGCSATDKSDSEKKESSKIYSENIALAMQEPKTLNPITNTDEGVLNVLNLVYDGLFEINKNYNAIPKLVEESSMSSDGKSMTIKLKDAKWHDGTPVTSEDVSFTVSMIKSNASSPYNYMAKNISSVNVIDSKNLTVNFNKKNAFAEENLTFPIVSKNQLSGKDINSVAANKIGNGIYKIKSYNVRTGMQLEVNKEYYGEIPKDIKNVYVSIVPDSEAVVSMVEALESDMVKVDINDLSRFENSQFTIRKYQGRDYECLLMNQSNQLMSNVYFRQAISYAIDRDNILSAGYMGDITSVNIPINSTSNYYDSSVKPIGYDKNKVSELIGKIKIESKENIKETDVNASNKPNNNTGTSSGTSSGSNGNSSSQNNGGSSSGESEKPSTSPETGGEENSGGESSGSETPSEPSGGESSGAEAQSRTSVYAKEVVQRTEPSKEETKDTTDAEKNNSEASNTENNGSTDKNNSNTKEKEKAKEPTYYTEAQLKSIISSNPLKIIVNREDSRRVKSANLIVEDLKAVGIKAEVVLLDASGMQKALTNKSYDMALTGWQLSSIPDITEIMKNMVPSDSKLNSYLAEIENASTEDEIRNIYSKIEKYCIDNALFISIGVKDNYMVTNNRFKMNMYLNDFDQYRGIENFIMK</sequence>
<feature type="domain" description="Solute-binding protein family 5" evidence="6">
    <location>
        <begin position="486"/>
        <end position="573"/>
    </location>
</feature>
<dbReference type="Gene3D" id="3.90.76.10">
    <property type="entry name" value="Dipeptide-binding Protein, Domain 1"/>
    <property type="match status" value="1"/>
</dbReference>
<dbReference type="OrthoDB" id="9772924at2"/>
<dbReference type="AlphaFoldDB" id="A0A544QTT9"/>
<dbReference type="InterPro" id="IPR039424">
    <property type="entry name" value="SBP_5"/>
</dbReference>
<feature type="compositionally biased region" description="Polar residues" evidence="4">
    <location>
        <begin position="467"/>
        <end position="484"/>
    </location>
</feature>
<dbReference type="PANTHER" id="PTHR30290">
    <property type="entry name" value="PERIPLASMIC BINDING COMPONENT OF ABC TRANSPORTER"/>
    <property type="match status" value="1"/>
</dbReference>
<keyword evidence="2" id="KW-0813">Transport</keyword>
<evidence type="ECO:0000256" key="5">
    <source>
        <dbReference type="SAM" id="SignalP"/>
    </source>
</evidence>
<dbReference type="RefSeq" id="WP_142536468.1">
    <property type="nucleotide sequence ID" value="NZ_SGJB01000016.1"/>
</dbReference>
<dbReference type="PANTHER" id="PTHR30290:SF9">
    <property type="entry name" value="OLIGOPEPTIDE-BINDING PROTEIN APPA"/>
    <property type="match status" value="1"/>
</dbReference>
<dbReference type="GO" id="GO:0015833">
    <property type="term" value="P:peptide transport"/>
    <property type="evidence" value="ECO:0007669"/>
    <property type="project" value="TreeGrafter"/>
</dbReference>
<keyword evidence="3 5" id="KW-0732">Signal</keyword>
<dbReference type="PROSITE" id="PS51257">
    <property type="entry name" value="PROKAR_LIPOPROTEIN"/>
    <property type="match status" value="1"/>
</dbReference>
<evidence type="ECO:0000313" key="8">
    <source>
        <dbReference type="Proteomes" id="UP000317863"/>
    </source>
</evidence>
<gene>
    <name evidence="7" type="ORF">EXD82_08405</name>
</gene>
<organism evidence="7 8">
    <name type="scientific">Peptacetobacter hominis</name>
    <dbReference type="NCBI Taxonomy" id="2743610"/>
    <lineage>
        <taxon>Bacteria</taxon>
        <taxon>Bacillati</taxon>
        <taxon>Bacillota</taxon>
        <taxon>Clostridia</taxon>
        <taxon>Peptostreptococcales</taxon>
        <taxon>Peptostreptococcaceae</taxon>
        <taxon>Peptacetobacter</taxon>
    </lineage>
</organism>
<reference evidence="7 8" key="1">
    <citation type="submission" date="2019-02" db="EMBL/GenBank/DDBJ databases">
        <title>Peptostreptococcaceae bacterium ZHW00191 nov., a new bacterium isolated from the human gut.</title>
        <authorList>
            <person name="Zhou H.-W."/>
            <person name="Chen X.-J."/>
        </authorList>
    </citation>
    <scope>NUCLEOTIDE SEQUENCE [LARGE SCALE GENOMIC DNA]</scope>
    <source>
        <strain evidence="7 8">ZHW00191</strain>
    </source>
</reference>
<dbReference type="Gene3D" id="3.40.190.10">
    <property type="entry name" value="Periplasmic binding protein-like II"/>
    <property type="match status" value="1"/>
</dbReference>
<evidence type="ECO:0000256" key="3">
    <source>
        <dbReference type="ARBA" id="ARBA00022729"/>
    </source>
</evidence>
<keyword evidence="8" id="KW-1185">Reference proteome</keyword>
<feature type="compositionally biased region" description="Low complexity" evidence="4">
    <location>
        <begin position="412"/>
        <end position="431"/>
    </location>
</feature>
<feature type="signal peptide" evidence="5">
    <location>
        <begin position="1"/>
        <end position="22"/>
    </location>
</feature>
<feature type="region of interest" description="Disordered" evidence="4">
    <location>
        <begin position="356"/>
        <end position="495"/>
    </location>
</feature>
<protein>
    <submittedName>
        <fullName evidence="7">ABC transporter substrate-binding protein</fullName>
    </submittedName>
</protein>
<dbReference type="EMBL" id="SGJB01000016">
    <property type="protein sequence ID" value="TQQ84113.1"/>
    <property type="molecule type" value="Genomic_DNA"/>
</dbReference>
<dbReference type="GO" id="GO:0043190">
    <property type="term" value="C:ATP-binding cassette (ABC) transporter complex"/>
    <property type="evidence" value="ECO:0007669"/>
    <property type="project" value="InterPro"/>
</dbReference>
<evidence type="ECO:0000313" key="7">
    <source>
        <dbReference type="EMBL" id="TQQ84113.1"/>
    </source>
</evidence>
<feature type="chain" id="PRO_5021807805" evidence="5">
    <location>
        <begin position="23"/>
        <end position="658"/>
    </location>
</feature>